<feature type="domain" description="Major facilitator superfamily (MFS) profile" evidence="8">
    <location>
        <begin position="8"/>
        <end position="490"/>
    </location>
</feature>
<feature type="transmembrane region" description="Helical" evidence="7">
    <location>
        <begin position="220"/>
        <end position="243"/>
    </location>
</feature>
<evidence type="ECO:0000256" key="4">
    <source>
        <dbReference type="ARBA" id="ARBA00022692"/>
    </source>
</evidence>
<dbReference type="PANTHER" id="PTHR42718">
    <property type="entry name" value="MAJOR FACILITATOR SUPERFAMILY MULTIDRUG TRANSPORTER MFSC"/>
    <property type="match status" value="1"/>
</dbReference>
<accession>A0AAU7B019</accession>
<feature type="transmembrane region" description="Helical" evidence="7">
    <location>
        <begin position="196"/>
        <end position="214"/>
    </location>
</feature>
<dbReference type="InterPro" id="IPR020846">
    <property type="entry name" value="MFS_dom"/>
</dbReference>
<feature type="transmembrane region" description="Helical" evidence="7">
    <location>
        <begin position="327"/>
        <end position="344"/>
    </location>
</feature>
<dbReference type="SUPFAM" id="SSF103473">
    <property type="entry name" value="MFS general substrate transporter"/>
    <property type="match status" value="1"/>
</dbReference>
<dbReference type="PROSITE" id="PS50850">
    <property type="entry name" value="MFS"/>
    <property type="match status" value="1"/>
</dbReference>
<proteinExistence type="predicted"/>
<evidence type="ECO:0000256" key="1">
    <source>
        <dbReference type="ARBA" id="ARBA00004651"/>
    </source>
</evidence>
<dbReference type="GO" id="GO:0005886">
    <property type="term" value="C:plasma membrane"/>
    <property type="evidence" value="ECO:0007669"/>
    <property type="project" value="UniProtKB-SubCell"/>
</dbReference>
<dbReference type="NCBIfam" id="TIGR00711">
    <property type="entry name" value="efflux_EmrB"/>
    <property type="match status" value="1"/>
</dbReference>
<keyword evidence="3" id="KW-1003">Cell membrane</keyword>
<dbReference type="PANTHER" id="PTHR42718:SF42">
    <property type="entry name" value="EXPORT PROTEIN"/>
    <property type="match status" value="1"/>
</dbReference>
<dbReference type="EMBL" id="CP114014">
    <property type="protein sequence ID" value="XAY07298.1"/>
    <property type="molecule type" value="Genomic_DNA"/>
</dbReference>
<dbReference type="PRINTS" id="PR01036">
    <property type="entry name" value="TCRTETB"/>
</dbReference>
<evidence type="ECO:0000313" key="9">
    <source>
        <dbReference type="EMBL" id="XAY07298.1"/>
    </source>
</evidence>
<comment type="subcellular location">
    <subcellularLocation>
        <location evidence="1">Cell membrane</location>
        <topology evidence="1">Multi-pass membrane protein</topology>
    </subcellularLocation>
</comment>
<evidence type="ECO:0000259" key="8">
    <source>
        <dbReference type="PROSITE" id="PS50850"/>
    </source>
</evidence>
<keyword evidence="2" id="KW-0813">Transport</keyword>
<feature type="transmembrane region" description="Helical" evidence="7">
    <location>
        <begin position="136"/>
        <end position="156"/>
    </location>
</feature>
<name>A0AAU7B019_9ACTN</name>
<evidence type="ECO:0000256" key="7">
    <source>
        <dbReference type="SAM" id="Phobius"/>
    </source>
</evidence>
<dbReference type="RefSeq" id="WP_354698497.1">
    <property type="nucleotide sequence ID" value="NZ_CP114014.1"/>
</dbReference>
<evidence type="ECO:0000256" key="6">
    <source>
        <dbReference type="ARBA" id="ARBA00023136"/>
    </source>
</evidence>
<dbReference type="CDD" id="cd17321">
    <property type="entry name" value="MFS_MMR_MDR_like"/>
    <property type="match status" value="1"/>
</dbReference>
<dbReference type="InterPro" id="IPR004638">
    <property type="entry name" value="EmrB-like"/>
</dbReference>
<dbReference type="KEGG" id="parq:DSM112329_04179"/>
<dbReference type="GO" id="GO:0022857">
    <property type="term" value="F:transmembrane transporter activity"/>
    <property type="evidence" value="ECO:0007669"/>
    <property type="project" value="InterPro"/>
</dbReference>
<feature type="transmembrane region" description="Helical" evidence="7">
    <location>
        <begin position="74"/>
        <end position="93"/>
    </location>
</feature>
<keyword evidence="6 7" id="KW-0472">Membrane</keyword>
<dbReference type="InterPro" id="IPR011701">
    <property type="entry name" value="MFS"/>
</dbReference>
<organism evidence="9">
    <name type="scientific">Paraconexibacter sp. AEG42_29</name>
    <dbReference type="NCBI Taxonomy" id="2997339"/>
    <lineage>
        <taxon>Bacteria</taxon>
        <taxon>Bacillati</taxon>
        <taxon>Actinomycetota</taxon>
        <taxon>Thermoleophilia</taxon>
        <taxon>Solirubrobacterales</taxon>
        <taxon>Paraconexibacteraceae</taxon>
        <taxon>Paraconexibacter</taxon>
    </lineage>
</organism>
<gene>
    <name evidence="9" type="primary">qacA_3</name>
    <name evidence="9" type="ORF">DSM112329_04179</name>
</gene>
<feature type="transmembrane region" description="Helical" evidence="7">
    <location>
        <begin position="464"/>
        <end position="486"/>
    </location>
</feature>
<feature type="transmembrane region" description="Helical" evidence="7">
    <location>
        <begin position="162"/>
        <end position="184"/>
    </location>
</feature>
<feature type="transmembrane region" description="Helical" evidence="7">
    <location>
        <begin position="45"/>
        <end position="62"/>
    </location>
</feature>
<dbReference type="Gene3D" id="1.20.1250.20">
    <property type="entry name" value="MFS general substrate transporter like domains"/>
    <property type="match status" value="1"/>
</dbReference>
<reference evidence="9" key="1">
    <citation type="submission" date="2022-12" db="EMBL/GenBank/DDBJ databases">
        <title>Paraconexibacter alkalitolerans sp. nov. and Baekduia alba sp. nov., isolated from soil and emended description of the genera Paraconexibacter (Chun et al., 2020) and Baekduia (An et al., 2020).</title>
        <authorList>
            <person name="Vieira S."/>
            <person name="Huber K.J."/>
            <person name="Geppert A."/>
            <person name="Wolf J."/>
            <person name="Neumann-Schaal M."/>
            <person name="Muesken M."/>
            <person name="Overmann J."/>
        </authorList>
    </citation>
    <scope>NUCLEOTIDE SEQUENCE</scope>
    <source>
        <strain evidence="9">AEG42_29</strain>
    </source>
</reference>
<feature type="transmembrane region" description="Helical" evidence="7">
    <location>
        <begin position="350"/>
        <end position="368"/>
    </location>
</feature>
<evidence type="ECO:0000256" key="5">
    <source>
        <dbReference type="ARBA" id="ARBA00022989"/>
    </source>
</evidence>
<keyword evidence="4 7" id="KW-0812">Transmembrane</keyword>
<keyword evidence="5 7" id="KW-1133">Transmembrane helix</keyword>
<sequence length="495" mass="50937">MSHSRAAVLFVLCLAAFTINVATMIVNVSLPTLTREIDASSRDLLWIVDAFNLAFAALVLAAGSLSDRFGRKGALLAGLAVYVISSLLCAWSDSPGELILWRTVAGVSSAIIFPTTLSIISNVFPDRHERARAIGLWGAATGIAIAAGPIVGGALLNSYWWGSAFVFCAVLGAVTFALAAWLVPTSRDPQTPPLDVPGLLLSSAGLGALVHTIIEGPERGWASAQTLGGFAVALAVLGLFTLWERRQEHPMLDVTLFANLRFTAASGAVTFAFFSLFGFVFLIAQYFQFVLGYGVLEAGLRQIPVALSVAATSLLGTQLAVRFGSKAVVTGGLLVFAGGFLWISSVGRDTGYLAIALQMVMVGSGLGLTSAPATEAIMGVVPAAKAGIGSAVNDATRELGGTLGVAVIGSVALSIYRESIADAIPAGPLRDLAQESLGAASVAASRAGDPTLLTHAQEGFLDGLTAGCFVAAGVALVGAILVALFLPAHPQDDRA</sequence>
<evidence type="ECO:0000256" key="3">
    <source>
        <dbReference type="ARBA" id="ARBA00022475"/>
    </source>
</evidence>
<evidence type="ECO:0000256" key="2">
    <source>
        <dbReference type="ARBA" id="ARBA00022448"/>
    </source>
</evidence>
<dbReference type="InterPro" id="IPR036259">
    <property type="entry name" value="MFS_trans_sf"/>
</dbReference>
<feature type="transmembrane region" description="Helical" evidence="7">
    <location>
        <begin position="264"/>
        <end position="287"/>
    </location>
</feature>
<feature type="transmembrane region" description="Helical" evidence="7">
    <location>
        <begin position="99"/>
        <end position="124"/>
    </location>
</feature>
<dbReference type="AlphaFoldDB" id="A0AAU7B019"/>
<protein>
    <submittedName>
        <fullName evidence="9">Antiseptic resistance protein</fullName>
    </submittedName>
</protein>
<dbReference type="Gene3D" id="1.20.1720.10">
    <property type="entry name" value="Multidrug resistance protein D"/>
    <property type="match status" value="1"/>
</dbReference>
<dbReference type="Pfam" id="PF07690">
    <property type="entry name" value="MFS_1"/>
    <property type="match status" value="1"/>
</dbReference>